<evidence type="ECO:0000313" key="2">
    <source>
        <dbReference type="EMBL" id="WFD12097.1"/>
    </source>
</evidence>
<dbReference type="InterPro" id="IPR022310">
    <property type="entry name" value="NAD/GMP_synthase"/>
</dbReference>
<accession>A0ABY8EGM0</accession>
<dbReference type="Proteomes" id="UP001222800">
    <property type="component" value="Chromosome"/>
</dbReference>
<dbReference type="EMBL" id="CP120733">
    <property type="protein sequence ID" value="WFD12097.1"/>
    <property type="molecule type" value="Genomic_DNA"/>
</dbReference>
<gene>
    <name evidence="2" type="primary">larE</name>
    <name evidence="2" type="ORF">P4S50_08455</name>
</gene>
<dbReference type="PIRSF" id="PIRSF006661">
    <property type="entry name" value="PP-lp_UCP006661"/>
    <property type="match status" value="1"/>
</dbReference>
<dbReference type="CDD" id="cd01990">
    <property type="entry name" value="LarE-like"/>
    <property type="match status" value="1"/>
</dbReference>
<dbReference type="InterPro" id="IPR014729">
    <property type="entry name" value="Rossmann-like_a/b/a_fold"/>
</dbReference>
<dbReference type="Pfam" id="PF02540">
    <property type="entry name" value="NAD_synthase"/>
    <property type="match status" value="1"/>
</dbReference>
<keyword evidence="2" id="KW-0808">Transferase</keyword>
<reference evidence="2 3" key="1">
    <citation type="submission" date="2023-03" db="EMBL/GenBank/DDBJ databases">
        <title>Complete genome sequence of Tepidibacter sp. SWIR-1, isolated from a deep-sea hydrothermal vent.</title>
        <authorList>
            <person name="Li X."/>
        </authorList>
    </citation>
    <scope>NUCLEOTIDE SEQUENCE [LARGE SCALE GENOMIC DNA]</scope>
    <source>
        <strain evidence="2 3">SWIR-1</strain>
    </source>
</reference>
<dbReference type="NCBIfam" id="TIGR00268">
    <property type="entry name" value="ATP-dependent sacrificial sulfur transferase LarE"/>
    <property type="match status" value="1"/>
</dbReference>
<dbReference type="RefSeq" id="WP_277734379.1">
    <property type="nucleotide sequence ID" value="NZ_CP120733.1"/>
</dbReference>
<dbReference type="PANTHER" id="PTHR43169:SF2">
    <property type="entry name" value="NAD_GMP SYNTHASE DOMAIN-CONTAINING PROTEIN"/>
    <property type="match status" value="1"/>
</dbReference>
<keyword evidence="3" id="KW-1185">Reference proteome</keyword>
<dbReference type="PANTHER" id="PTHR43169">
    <property type="entry name" value="EXSB FAMILY PROTEIN"/>
    <property type="match status" value="1"/>
</dbReference>
<dbReference type="InterPro" id="IPR005232">
    <property type="entry name" value="LarE"/>
</dbReference>
<evidence type="ECO:0000313" key="3">
    <source>
        <dbReference type="Proteomes" id="UP001222800"/>
    </source>
</evidence>
<name>A0ABY8EGM0_9FIRM</name>
<dbReference type="Gene3D" id="3.40.50.620">
    <property type="entry name" value="HUPs"/>
    <property type="match status" value="1"/>
</dbReference>
<dbReference type="GO" id="GO:0016740">
    <property type="term" value="F:transferase activity"/>
    <property type="evidence" value="ECO:0007669"/>
    <property type="project" value="UniProtKB-KW"/>
</dbReference>
<sequence>MTALEKLEVLKNNLSKLNNLTVAFSGGVDSTFLLAIAKEVLKENVLAVTVNAFIHTDREIKESIDYANKINVKHNVLNINEINIKEFIDNVPERCYFCKKEIFTQIMKISKQNNIINIADGSNVDDLSDFRPGMKALKELGILSPLKEAGLTKQEIRDLSKILDIPTWNKPSFACLASRIPYNHKITLEKLNMIEKSEEFISQLGFKQFRVRHHGEIARIELPKSDILKFVESDASNKVCKYLKSLGFNYVTIDLLGYRTGSMNEVL</sequence>
<feature type="domain" description="NAD/GMP synthase" evidence="1">
    <location>
        <begin position="15"/>
        <end position="83"/>
    </location>
</feature>
<organism evidence="2 3">
    <name type="scientific">Tepidibacter hydrothermalis</name>
    <dbReference type="NCBI Taxonomy" id="3036126"/>
    <lineage>
        <taxon>Bacteria</taxon>
        <taxon>Bacillati</taxon>
        <taxon>Bacillota</taxon>
        <taxon>Clostridia</taxon>
        <taxon>Peptostreptococcales</taxon>
        <taxon>Peptostreptococcaceae</taxon>
        <taxon>Tepidibacter</taxon>
    </lineage>
</organism>
<evidence type="ECO:0000259" key="1">
    <source>
        <dbReference type="Pfam" id="PF02540"/>
    </source>
</evidence>
<protein>
    <submittedName>
        <fullName evidence="2">ATP-dependent sacrificial sulfur transferase LarE</fullName>
    </submittedName>
</protein>
<dbReference type="SUPFAM" id="SSF52402">
    <property type="entry name" value="Adenine nucleotide alpha hydrolases-like"/>
    <property type="match status" value="1"/>
</dbReference>
<dbReference type="InterPro" id="IPR052188">
    <property type="entry name" value="Ni-pincer_cofactor_biosynth"/>
</dbReference>
<proteinExistence type="predicted"/>